<sequence length="406" mass="46739">MFFGKKESAKESTINQKVDECLESIKEKIIDESFLKGLENCKKTEEKLDFIMNYLENISYEFNYFIQNFPVALFAVDPKRKMIVWNKEFEHLTGFSADEIKNLDIPQAPKILWPKNPSECKVCKLVGKYDKEQRSGIGVAEIMTKSGEILPVYVYVEPIVKNGEVVKTYISLRNLVEERRKEAEIRKDFFAKEANELIKVLENISNHKLNTEFTISDSNDFKILEEPIKEIQKTLTNLVISLRNSSDLVKEVYEDVSDRLNRLLEWNETKFLPSQMEVSNRANELSESMNEIEKMVDIIKDIADQTNLLALNAAIEAARAGEHGRGFAVVADEVRKLAEKSQKSASEITAVINLIKSNVHNMNVDIENTQNEVKELMSSLQEIINKFESMARNIFELNEMIKDFEV</sequence>
<dbReference type="InterPro" id="IPR035965">
    <property type="entry name" value="PAS-like_dom_sf"/>
</dbReference>
<feature type="domain" description="PAS" evidence="6">
    <location>
        <begin position="58"/>
        <end position="100"/>
    </location>
</feature>
<keyword evidence="4" id="KW-0175">Coiled coil</keyword>
<feature type="domain" description="Methyl-accepting transducer" evidence="5">
    <location>
        <begin position="277"/>
        <end position="406"/>
    </location>
</feature>
<dbReference type="Proteomes" id="UP000000448">
    <property type="component" value="Chromosome"/>
</dbReference>
<reference evidence="7 8" key="1">
    <citation type="journal article" date="2009" name="PLoS Genet.">
        <title>Adaptations to submarine hydrothermal environments exemplified by the genome of Nautilia profundicola.</title>
        <authorList>
            <person name="Campbell B.J."/>
            <person name="Smith J.L."/>
            <person name="Hanson T.E."/>
            <person name="Klotz M.G."/>
            <person name="Stein L.Y."/>
            <person name="Lee C.K."/>
            <person name="Wu D."/>
            <person name="Robinson J.M."/>
            <person name="Khouri H.M."/>
            <person name="Eisen J.A."/>
            <person name="Cary S.C."/>
        </authorList>
    </citation>
    <scope>NUCLEOTIDE SEQUENCE [LARGE SCALE GENOMIC DNA]</scope>
    <source>
        <strain evidence="8">ATCC BAA-1463 / DSM 18972 / AmH</strain>
    </source>
</reference>
<dbReference type="GO" id="GO:0007165">
    <property type="term" value="P:signal transduction"/>
    <property type="evidence" value="ECO:0007669"/>
    <property type="project" value="UniProtKB-KW"/>
</dbReference>
<dbReference type="AlphaFoldDB" id="B9L7P2"/>
<gene>
    <name evidence="7" type="ordered locus">NAMH_0226</name>
</gene>
<dbReference type="InterPro" id="IPR004090">
    <property type="entry name" value="Chemotax_Me-accpt_rcpt"/>
</dbReference>
<dbReference type="GO" id="GO:0006935">
    <property type="term" value="P:chemotaxis"/>
    <property type="evidence" value="ECO:0007669"/>
    <property type="project" value="InterPro"/>
</dbReference>
<dbReference type="SUPFAM" id="SSF58104">
    <property type="entry name" value="Methyl-accepting chemotaxis protein (MCP) signaling domain"/>
    <property type="match status" value="1"/>
</dbReference>
<evidence type="ECO:0000313" key="8">
    <source>
        <dbReference type="Proteomes" id="UP000000448"/>
    </source>
</evidence>
<dbReference type="InterPro" id="IPR013767">
    <property type="entry name" value="PAS_fold"/>
</dbReference>
<accession>B9L7P2</accession>
<dbReference type="KEGG" id="nam:NAMH_0226"/>
<protein>
    <submittedName>
        <fullName evidence="7">Methyl-accepting chemotaxis sensory transducer</fullName>
    </submittedName>
</protein>
<name>B9L7P2_NAUPA</name>
<dbReference type="InterPro" id="IPR000014">
    <property type="entry name" value="PAS"/>
</dbReference>
<dbReference type="HOGENOM" id="CLU_684715_0_0_7"/>
<dbReference type="EMBL" id="CP001279">
    <property type="protein sequence ID" value="ACM92227.1"/>
    <property type="molecule type" value="Genomic_DNA"/>
</dbReference>
<dbReference type="PANTHER" id="PTHR32089:SF112">
    <property type="entry name" value="LYSOZYME-LIKE PROTEIN-RELATED"/>
    <property type="match status" value="1"/>
</dbReference>
<dbReference type="Gene3D" id="1.10.287.950">
    <property type="entry name" value="Methyl-accepting chemotaxis protein"/>
    <property type="match status" value="1"/>
</dbReference>
<dbReference type="STRING" id="598659.NAMH_0226"/>
<evidence type="ECO:0000256" key="2">
    <source>
        <dbReference type="ARBA" id="ARBA00029447"/>
    </source>
</evidence>
<dbReference type="eggNOG" id="COG0840">
    <property type="taxonomic scope" value="Bacteria"/>
</dbReference>
<dbReference type="NCBIfam" id="TIGR00229">
    <property type="entry name" value="sensory_box"/>
    <property type="match status" value="1"/>
</dbReference>
<keyword evidence="8" id="KW-1185">Reference proteome</keyword>
<feature type="coiled-coil region" evidence="4">
    <location>
        <begin position="352"/>
        <end position="386"/>
    </location>
</feature>
<evidence type="ECO:0000256" key="1">
    <source>
        <dbReference type="ARBA" id="ARBA00023224"/>
    </source>
</evidence>
<dbReference type="Pfam" id="PF00989">
    <property type="entry name" value="PAS"/>
    <property type="match status" value="1"/>
</dbReference>
<evidence type="ECO:0000259" key="5">
    <source>
        <dbReference type="PROSITE" id="PS50111"/>
    </source>
</evidence>
<comment type="similarity">
    <text evidence="2">Belongs to the methyl-accepting chemotaxis (MCP) protein family.</text>
</comment>
<dbReference type="GO" id="GO:0004888">
    <property type="term" value="F:transmembrane signaling receptor activity"/>
    <property type="evidence" value="ECO:0007669"/>
    <property type="project" value="InterPro"/>
</dbReference>
<dbReference type="GO" id="GO:0006355">
    <property type="term" value="P:regulation of DNA-templated transcription"/>
    <property type="evidence" value="ECO:0007669"/>
    <property type="project" value="InterPro"/>
</dbReference>
<organism evidence="7 8">
    <name type="scientific">Nautilia profundicola (strain ATCC BAA-1463 / DSM 18972 / AmH)</name>
    <dbReference type="NCBI Taxonomy" id="598659"/>
    <lineage>
        <taxon>Bacteria</taxon>
        <taxon>Pseudomonadati</taxon>
        <taxon>Campylobacterota</taxon>
        <taxon>Epsilonproteobacteria</taxon>
        <taxon>Nautiliales</taxon>
        <taxon>Nautiliaceae</taxon>
        <taxon>Nautilia</taxon>
    </lineage>
</organism>
<dbReference type="PROSITE" id="PS50111">
    <property type="entry name" value="CHEMOTAXIS_TRANSDUC_2"/>
    <property type="match status" value="1"/>
</dbReference>
<proteinExistence type="inferred from homology"/>
<dbReference type="PRINTS" id="PR00260">
    <property type="entry name" value="CHEMTRNSDUCR"/>
</dbReference>
<dbReference type="SMART" id="SM00283">
    <property type="entry name" value="MA"/>
    <property type="match status" value="1"/>
</dbReference>
<dbReference type="PANTHER" id="PTHR32089">
    <property type="entry name" value="METHYL-ACCEPTING CHEMOTAXIS PROTEIN MCPB"/>
    <property type="match status" value="1"/>
</dbReference>
<evidence type="ECO:0000313" key="7">
    <source>
        <dbReference type="EMBL" id="ACM92227.1"/>
    </source>
</evidence>
<keyword evidence="1 3" id="KW-0807">Transducer</keyword>
<evidence type="ECO:0000256" key="3">
    <source>
        <dbReference type="PROSITE-ProRule" id="PRU00284"/>
    </source>
</evidence>
<dbReference type="CDD" id="cd00130">
    <property type="entry name" value="PAS"/>
    <property type="match status" value="1"/>
</dbReference>
<dbReference type="PROSITE" id="PS50112">
    <property type="entry name" value="PAS"/>
    <property type="match status" value="1"/>
</dbReference>
<evidence type="ECO:0000259" key="6">
    <source>
        <dbReference type="PROSITE" id="PS50112"/>
    </source>
</evidence>
<dbReference type="InterPro" id="IPR004089">
    <property type="entry name" value="MCPsignal_dom"/>
</dbReference>
<dbReference type="GO" id="GO:0016020">
    <property type="term" value="C:membrane"/>
    <property type="evidence" value="ECO:0007669"/>
    <property type="project" value="InterPro"/>
</dbReference>
<dbReference type="Gene3D" id="3.30.450.20">
    <property type="entry name" value="PAS domain"/>
    <property type="match status" value="1"/>
</dbReference>
<dbReference type="SUPFAM" id="SSF55785">
    <property type="entry name" value="PYP-like sensor domain (PAS domain)"/>
    <property type="match status" value="1"/>
</dbReference>
<evidence type="ECO:0000256" key="4">
    <source>
        <dbReference type="SAM" id="Coils"/>
    </source>
</evidence>
<dbReference type="Pfam" id="PF00015">
    <property type="entry name" value="MCPsignal"/>
    <property type="match status" value="1"/>
</dbReference>